<accession>A0A0G1XIY1</accession>
<evidence type="ECO:0000259" key="2">
    <source>
        <dbReference type="Pfam" id="PF13439"/>
    </source>
</evidence>
<dbReference type="Gene3D" id="3.40.50.2000">
    <property type="entry name" value="Glycogen Phosphorylase B"/>
    <property type="match status" value="4"/>
</dbReference>
<dbReference type="PANTHER" id="PTHR45947:SF3">
    <property type="entry name" value="SULFOQUINOVOSYL TRANSFERASE SQD2"/>
    <property type="match status" value="1"/>
</dbReference>
<proteinExistence type="predicted"/>
<organism evidence="4 5">
    <name type="scientific">Candidatus Kaiserbacteria bacterium GW2011_GWC2_52_8b</name>
    <dbReference type="NCBI Taxonomy" id="1618676"/>
    <lineage>
        <taxon>Bacteria</taxon>
        <taxon>Candidatus Kaiseribacteriota</taxon>
    </lineage>
</organism>
<gene>
    <name evidence="4" type="ORF">UY74_C0029G0001</name>
</gene>
<dbReference type="CDD" id="cd03801">
    <property type="entry name" value="GT4_PimA-like"/>
    <property type="match status" value="2"/>
</dbReference>
<dbReference type="EMBL" id="LCRF01000029">
    <property type="protein sequence ID" value="KKW30916.1"/>
    <property type="molecule type" value="Genomic_DNA"/>
</dbReference>
<dbReference type="GO" id="GO:0016757">
    <property type="term" value="F:glycosyltransferase activity"/>
    <property type="evidence" value="ECO:0007669"/>
    <property type="project" value="InterPro"/>
</dbReference>
<dbReference type="SUPFAM" id="SSF53756">
    <property type="entry name" value="UDP-Glycosyltransferase/glycogen phosphorylase"/>
    <property type="match status" value="2"/>
</dbReference>
<feature type="domain" description="Glycosyl transferase family 1" evidence="1">
    <location>
        <begin position="573"/>
        <end position="629"/>
    </location>
</feature>
<comment type="caution">
    <text evidence="4">The sequence shown here is derived from an EMBL/GenBank/DDBJ whole genome shotgun (WGS) entry which is preliminary data.</text>
</comment>
<feature type="domain" description="Glycosyltransferase subfamily 4-like N-terminal" evidence="2">
    <location>
        <begin position="17"/>
        <end position="184"/>
    </location>
</feature>
<dbReference type="PANTHER" id="PTHR45947">
    <property type="entry name" value="SULFOQUINOVOSYL TRANSFERASE SQD2"/>
    <property type="match status" value="1"/>
</dbReference>
<dbReference type="Pfam" id="PF13439">
    <property type="entry name" value="Glyco_transf_4"/>
    <property type="match status" value="1"/>
</dbReference>
<dbReference type="Pfam" id="PF13579">
    <property type="entry name" value="Glyco_trans_4_4"/>
    <property type="match status" value="1"/>
</dbReference>
<protein>
    <submittedName>
        <fullName evidence="4">Glycosyltransferase</fullName>
    </submittedName>
</protein>
<keyword evidence="4" id="KW-0808">Transferase</keyword>
<evidence type="ECO:0000259" key="3">
    <source>
        <dbReference type="Pfam" id="PF13579"/>
    </source>
</evidence>
<evidence type="ECO:0000313" key="4">
    <source>
        <dbReference type="EMBL" id="KKW30916.1"/>
    </source>
</evidence>
<sequence>MAKPKVYAFSTAYHPFVGGAEIAIEEVSRRLKDRFDFTIVTARMRRDIPKRELRPEGTVIRLGFGTRFDKWLLPVLVLFRISDFGFRISAKQKNVLLWGMDLSQGSLAALAFKFFHPRTPLVFTFQYGENEERIRRGRGGFIRRALCAILFHADAVTAISSYLLALSGEYRYRGIARLIPNGVDGEKFKIQNSKVRSSRKNQKIVITTSRLVKKNGIDVLIRAMKEVKKSISGAECWILGDGPERGALEKLSLSLGLGESVQLLGSIPHEEVPNYLCKADVFVRPSRSEGMGNSFVESLSCGVPIIGTPVGGIPDIIEDGVTGLFARPEDPGDLAQKILRLLRDRKLQNRIAVRGQDMVRDRFSWDRIADIYSDLFRELLAAKKRILVATGAFPPDIGGPATYTKTLLEHLPRRGIMVRVSSFGDYRRYKKGIRHFLFFLDVVFRGRFADVVFAQDPVSVGLPAFFAAWCIRREFALKVVGDYAWEQGIQRFGVTDLLNSFLGKRYGVRVEILRKIETFVARRARLVIVPSAYLRSVILWWGVRKEKVVVIENAAESSKGISRESARVFLGVEGTLLVSSGRLVPWKGFSLLIDAMSDILRRASGAELVILGSGPLEEILKERAKKNNVS</sequence>
<evidence type="ECO:0000313" key="5">
    <source>
        <dbReference type="Proteomes" id="UP000034445"/>
    </source>
</evidence>
<name>A0A0G1XIY1_9BACT</name>
<dbReference type="Pfam" id="PF00534">
    <property type="entry name" value="Glycos_transf_1"/>
    <property type="match status" value="2"/>
</dbReference>
<reference evidence="4 5" key="1">
    <citation type="journal article" date="2015" name="Nature">
        <title>rRNA introns, odd ribosomes, and small enigmatic genomes across a large radiation of phyla.</title>
        <authorList>
            <person name="Brown C.T."/>
            <person name="Hug L.A."/>
            <person name="Thomas B.C."/>
            <person name="Sharon I."/>
            <person name="Castelle C.J."/>
            <person name="Singh A."/>
            <person name="Wilkins M.J."/>
            <person name="Williams K.H."/>
            <person name="Banfield J.F."/>
        </authorList>
    </citation>
    <scope>NUCLEOTIDE SEQUENCE [LARGE SCALE GENOMIC DNA]</scope>
</reference>
<dbReference type="Proteomes" id="UP000034445">
    <property type="component" value="Unassembled WGS sequence"/>
</dbReference>
<dbReference type="InterPro" id="IPR001296">
    <property type="entry name" value="Glyco_trans_1"/>
</dbReference>
<dbReference type="PATRIC" id="fig|1618676.3.peg.593"/>
<feature type="domain" description="Glycosyl transferase family 1" evidence="1">
    <location>
        <begin position="192"/>
        <end position="356"/>
    </location>
</feature>
<feature type="domain" description="Glycosyltransferase subfamily 4-like N-terminal" evidence="3">
    <location>
        <begin position="443"/>
        <end position="553"/>
    </location>
</feature>
<dbReference type="InterPro" id="IPR028098">
    <property type="entry name" value="Glyco_trans_4-like_N"/>
</dbReference>
<feature type="non-terminal residue" evidence="4">
    <location>
        <position position="630"/>
    </location>
</feature>
<dbReference type="InterPro" id="IPR050194">
    <property type="entry name" value="Glycosyltransferase_grp1"/>
</dbReference>
<evidence type="ECO:0000259" key="1">
    <source>
        <dbReference type="Pfam" id="PF00534"/>
    </source>
</evidence>
<dbReference type="AlphaFoldDB" id="A0A0G1XIY1"/>